<dbReference type="Gene3D" id="2.160.20.20">
    <property type="match status" value="1"/>
</dbReference>
<protein>
    <recommendedName>
        <fullName evidence="3">Right handed beta helix domain-containing protein</fullName>
    </recommendedName>
</protein>
<keyword evidence="2" id="KW-1185">Reference proteome</keyword>
<comment type="caution">
    <text evidence="1">The sequence shown here is derived from an EMBL/GenBank/DDBJ whole genome shotgun (WGS) entry which is preliminary data.</text>
</comment>
<evidence type="ECO:0000313" key="2">
    <source>
        <dbReference type="Proteomes" id="UP001281761"/>
    </source>
</evidence>
<dbReference type="EMBL" id="JARBJD010000138">
    <property type="protein sequence ID" value="KAK2950310.1"/>
    <property type="molecule type" value="Genomic_DNA"/>
</dbReference>
<name>A0ABQ9XGG0_9EUKA</name>
<evidence type="ECO:0000313" key="1">
    <source>
        <dbReference type="EMBL" id="KAK2950310.1"/>
    </source>
</evidence>
<organism evidence="1 2">
    <name type="scientific">Blattamonas nauphoetae</name>
    <dbReference type="NCBI Taxonomy" id="2049346"/>
    <lineage>
        <taxon>Eukaryota</taxon>
        <taxon>Metamonada</taxon>
        <taxon>Preaxostyla</taxon>
        <taxon>Oxymonadida</taxon>
        <taxon>Blattamonas</taxon>
    </lineage>
</organism>
<dbReference type="InterPro" id="IPR011050">
    <property type="entry name" value="Pectin_lyase_fold/virulence"/>
</dbReference>
<evidence type="ECO:0008006" key="3">
    <source>
        <dbReference type="Google" id="ProtNLM"/>
    </source>
</evidence>
<dbReference type="SUPFAM" id="SSF51126">
    <property type="entry name" value="Pectin lyase-like"/>
    <property type="match status" value="2"/>
</dbReference>
<dbReference type="Proteomes" id="UP001281761">
    <property type="component" value="Unassembled WGS sequence"/>
</dbReference>
<sequence length="937" mass="102010">MSAVPSTTIFDLDNFINPSFRNGLSESSKHVSLPNAVVHSHDFPILSSNFVLEGQHRTILRYKDGNPDQKNLIAKETSSSITLAWCTLNNSVHHFMPIVEDLRTDSTADPFDMNMVGTRMANMKVVGADGVCRRRTIATASHLLRHTQSLANRQSRRDRPSLSTGNHFVSHKCDSTDCSPADTQSLFYSYDLPSLVMDTCSFTRCAGGKTLFDFQKTFAFVFFCSFANVTGTQANVVMSESNDALFIESCRFDLWEDPNVLDAYVPMTEHASVNDTMFFGTFWYSKEELAAVQVVSVEDKNEMRVGTWPTDPEEDPVQQIQPFSTLSDALAQISPSPVNNIIAFWTGSFAETIRLEVSQLVEIVGAGSNVSKIHSTQLTTGGFTSKSAGKLTLDSLQLIPWSSSSVLGSTADSGSLCVLGTSSLAVSNTIFVTITRTSSAPSSVDVTQCASCIEGATSGTVEVLYSRFGACTTKGRAGAIDLEKNGENSAVEMSSCYFDQNSAGEGVPDAVRGDDVVLKPFDDSNTRLDLSTIKSFPSLFPFLLDSDHPIVPPPAHLLMSSAAVDKPLAWSYRYDQISKSLLEKHTLQFLLESRLRNNSQSELTTNFVYCETMTPFVFQNSTVSVYLSSSNSILTVDQEDEVFVTLQKASLSFRSVQFAFVHLTTPAFTCDDDSSITLLSTNIKLTTPTLTRPFIESTGPLVSVEYLNFVQAITLDNTPFIRLNRTAKDAVLNYQATNPLLAAPLTAPFIVCEGAKEFVMKTLTLNYAFDNSASIMFAKDSALSTFGIQVQLLKSTAQGAFLHLENCTIIFQQDSYTSSSGGQGGLLFCRNTTITHASILTSTSCSATQGGVLFCVESSVTLSGVTFTKHNASEGGVFFLEGSTVNLDGGTFSNCEADEGGLQLCKEGRSILCRRLGRLSIICLLANCWDVVEQHCM</sequence>
<accession>A0ABQ9XGG0</accession>
<reference evidence="1 2" key="1">
    <citation type="journal article" date="2022" name="bioRxiv">
        <title>Genomics of Preaxostyla Flagellates Illuminates Evolutionary Transitions and the Path Towards Mitochondrial Loss.</title>
        <authorList>
            <person name="Novak L.V.F."/>
            <person name="Treitli S.C."/>
            <person name="Pyrih J."/>
            <person name="Halakuc P."/>
            <person name="Pipaliya S.V."/>
            <person name="Vacek V."/>
            <person name="Brzon O."/>
            <person name="Soukal P."/>
            <person name="Eme L."/>
            <person name="Dacks J.B."/>
            <person name="Karnkowska A."/>
            <person name="Elias M."/>
            <person name="Hampl V."/>
        </authorList>
    </citation>
    <scope>NUCLEOTIDE SEQUENCE [LARGE SCALE GENOMIC DNA]</scope>
    <source>
        <strain evidence="1">NAU3</strain>
        <tissue evidence="1">Gut</tissue>
    </source>
</reference>
<dbReference type="InterPro" id="IPR012332">
    <property type="entry name" value="Autotransporter_pectin_lyase_C"/>
</dbReference>
<gene>
    <name evidence="1" type="ORF">BLNAU_14721</name>
</gene>
<proteinExistence type="predicted"/>